<evidence type="ECO:0000259" key="10">
    <source>
        <dbReference type="Pfam" id="PF21788"/>
    </source>
</evidence>
<reference evidence="11 12" key="1">
    <citation type="journal article" date="2018" name="Elife">
        <title>Firefly genomes illuminate parallel origins of bioluminescence in beetles.</title>
        <authorList>
            <person name="Fallon T.R."/>
            <person name="Lower S.E."/>
            <person name="Chang C.H."/>
            <person name="Bessho-Uehara M."/>
            <person name="Martin G.J."/>
            <person name="Bewick A.J."/>
            <person name="Behringer M."/>
            <person name="Debat H.J."/>
            <person name="Wong I."/>
            <person name="Day J.C."/>
            <person name="Suvorov A."/>
            <person name="Silva C.J."/>
            <person name="Stanger-Hall K.F."/>
            <person name="Hall D.W."/>
            <person name="Schmitz R.J."/>
            <person name="Nelson D.R."/>
            <person name="Lewis S.M."/>
            <person name="Shigenobu S."/>
            <person name="Bybee S.M."/>
            <person name="Larracuente A.M."/>
            <person name="Oba Y."/>
            <person name="Weng J.K."/>
        </authorList>
    </citation>
    <scope>NUCLEOTIDE SEQUENCE [LARGE SCALE GENOMIC DNA]</scope>
    <source>
        <strain evidence="11">1611_PpyrPB1</strain>
        <tissue evidence="11">Whole body</tissue>
    </source>
</reference>
<organism evidence="11 12">
    <name type="scientific">Photinus pyralis</name>
    <name type="common">Common eastern firefly</name>
    <name type="synonym">Lampyris pyralis</name>
    <dbReference type="NCBI Taxonomy" id="7054"/>
    <lineage>
        <taxon>Eukaryota</taxon>
        <taxon>Metazoa</taxon>
        <taxon>Ecdysozoa</taxon>
        <taxon>Arthropoda</taxon>
        <taxon>Hexapoda</taxon>
        <taxon>Insecta</taxon>
        <taxon>Pterygota</taxon>
        <taxon>Neoptera</taxon>
        <taxon>Endopterygota</taxon>
        <taxon>Coleoptera</taxon>
        <taxon>Polyphaga</taxon>
        <taxon>Elateriformia</taxon>
        <taxon>Elateroidea</taxon>
        <taxon>Lampyridae</taxon>
        <taxon>Lampyrinae</taxon>
        <taxon>Photinus</taxon>
    </lineage>
</organism>
<protein>
    <submittedName>
        <fullName evidence="11">Uncharacterized protein</fullName>
    </submittedName>
</protein>
<dbReference type="Pfam" id="PF13359">
    <property type="entry name" value="DDE_Tnp_4"/>
    <property type="match status" value="1"/>
</dbReference>
<keyword evidence="7" id="KW-0539">Nucleus</keyword>
<evidence type="ECO:0000313" key="12">
    <source>
        <dbReference type="Proteomes" id="UP000327044"/>
    </source>
</evidence>
<dbReference type="InterPro" id="IPR045249">
    <property type="entry name" value="HARBI1-like"/>
</dbReference>
<dbReference type="GO" id="GO:0046872">
    <property type="term" value="F:metal ion binding"/>
    <property type="evidence" value="ECO:0007669"/>
    <property type="project" value="UniProtKB-KW"/>
</dbReference>
<accession>A0A5N4B2F0</accession>
<dbReference type="Pfam" id="PF21788">
    <property type="entry name" value="TNP-like_GBD"/>
    <property type="match status" value="1"/>
</dbReference>
<keyword evidence="6" id="KW-0378">Hydrolase</keyword>
<evidence type="ECO:0000256" key="2">
    <source>
        <dbReference type="ARBA" id="ARBA00004123"/>
    </source>
</evidence>
<dbReference type="InParanoid" id="A0A5N4B2F0"/>
<evidence type="ECO:0000256" key="7">
    <source>
        <dbReference type="ARBA" id="ARBA00023242"/>
    </source>
</evidence>
<evidence type="ECO:0000259" key="9">
    <source>
        <dbReference type="Pfam" id="PF21787"/>
    </source>
</evidence>
<evidence type="ECO:0000256" key="6">
    <source>
        <dbReference type="ARBA" id="ARBA00022801"/>
    </source>
</evidence>
<comment type="similarity">
    <text evidence="3">Belongs to the HARBI1 family.</text>
</comment>
<feature type="domain" description="DDE Tnp4" evidence="8">
    <location>
        <begin position="340"/>
        <end position="494"/>
    </location>
</feature>
<name>A0A5N4B2F0_PHOPY</name>
<feature type="domain" description="Transposable element P transposase-like GTP-binding insertion" evidence="10">
    <location>
        <begin position="127"/>
        <end position="227"/>
    </location>
</feature>
<dbReference type="GO" id="GO:0016787">
    <property type="term" value="F:hydrolase activity"/>
    <property type="evidence" value="ECO:0007669"/>
    <property type="project" value="UniProtKB-KW"/>
</dbReference>
<dbReference type="InterPro" id="IPR027806">
    <property type="entry name" value="HARBI1_dom"/>
</dbReference>
<evidence type="ECO:0000256" key="1">
    <source>
        <dbReference type="ARBA" id="ARBA00001968"/>
    </source>
</evidence>
<dbReference type="GO" id="GO:0005634">
    <property type="term" value="C:nucleus"/>
    <property type="evidence" value="ECO:0007669"/>
    <property type="project" value="UniProtKB-SubCell"/>
</dbReference>
<dbReference type="Pfam" id="PF21787">
    <property type="entry name" value="TNP-like_RNaseH_N"/>
    <property type="match status" value="1"/>
</dbReference>
<keyword evidence="5" id="KW-0479">Metal-binding</keyword>
<feature type="non-terminal residue" evidence="11">
    <location>
        <position position="542"/>
    </location>
</feature>
<comment type="subcellular location">
    <subcellularLocation>
        <location evidence="2">Nucleus</location>
    </subcellularLocation>
</comment>
<feature type="domain" description="Transposable element P transposase-like RNase H" evidence="9">
    <location>
        <begin position="1"/>
        <end position="64"/>
    </location>
</feature>
<gene>
    <name evidence="11" type="ORF">PPYR_00747</name>
</gene>
<dbReference type="GO" id="GO:0004518">
    <property type="term" value="F:nuclease activity"/>
    <property type="evidence" value="ECO:0007669"/>
    <property type="project" value="UniProtKB-KW"/>
</dbReference>
<evidence type="ECO:0000259" key="8">
    <source>
        <dbReference type="Pfam" id="PF13359"/>
    </source>
</evidence>
<evidence type="ECO:0000256" key="4">
    <source>
        <dbReference type="ARBA" id="ARBA00022722"/>
    </source>
</evidence>
<dbReference type="AlphaFoldDB" id="A0A5N4B2F0"/>
<dbReference type="PANTHER" id="PTHR22930:SF292">
    <property type="entry name" value="DDE TNP4 DOMAIN-CONTAINING PROTEIN"/>
    <property type="match status" value="1"/>
</dbReference>
<keyword evidence="12" id="KW-1185">Reference proteome</keyword>
<comment type="cofactor">
    <cofactor evidence="1">
        <name>a divalent metal cation</name>
        <dbReference type="ChEBI" id="CHEBI:60240"/>
    </cofactor>
</comment>
<proteinExistence type="inferred from homology"/>
<comment type="caution">
    <text evidence="11">The sequence shown here is derived from an EMBL/GenBank/DDBJ whole genome shotgun (WGS) entry which is preliminary data.</text>
</comment>
<dbReference type="InterPro" id="IPR048366">
    <property type="entry name" value="TNP-like_GBD"/>
</dbReference>
<dbReference type="EMBL" id="VVIM01000001">
    <property type="protein sequence ID" value="KAB0803777.1"/>
    <property type="molecule type" value="Genomic_DNA"/>
</dbReference>
<dbReference type="PANTHER" id="PTHR22930">
    <property type="match status" value="1"/>
</dbReference>
<dbReference type="InterPro" id="IPR048365">
    <property type="entry name" value="TNP-like_RNaseH_N"/>
</dbReference>
<evidence type="ECO:0000256" key="3">
    <source>
        <dbReference type="ARBA" id="ARBA00006958"/>
    </source>
</evidence>
<evidence type="ECO:0000256" key="5">
    <source>
        <dbReference type="ARBA" id="ARBA00022723"/>
    </source>
</evidence>
<dbReference type="Proteomes" id="UP000327044">
    <property type="component" value="Unassembled WGS sequence"/>
</dbReference>
<sequence length="542" mass="61550">MFKPWKKTWFQTIAAFLGKGALKGPLLVKLALEATCLLEQCDLHVDMWVCDGAPWNRNMWAEVGLSNPFSQRKTKQEGMNMIANKGRTSFQHPCDEDRRIYMCSDFPHLIKSLKSRIFPNEKGLVKDLVTPDGIVKFSHWVALYEADNVRGKPIQRCHKLSRDHLYLPNYQKMNVGMAFGFFSKTVADAMEAYQEEGYPNLEDSAPTIAFIRRINTLIDAMNANTPWNSIRPGESVTYEADACESKDEDTVHKFETKKCARKVINEFLDSLVEMSEMPVPQHAKLAHQTQYGLYQESFLAVGDRFNLSSGSGHYIFMNFISASPTLSPIPIGIPGVVGAIDGTHIQIKQPTHNPVDFFNRKDVHSVVLQGICNDKLIFTDVYIGMPGRLHDARIFRNSPIYNRLVNNPALLTPQQHLLGDAAYPLLDNLLKPYRDNGHLTEVQIRFNEVMSSIRSMIERCFGLLKGKWRRLKYLDMSLADKLPQVILAACILHNFILIIDNDADNQNDNGHNGDDIGIQHAEFYEEDVGRNAEIKRDYIASL</sequence>
<evidence type="ECO:0000313" key="11">
    <source>
        <dbReference type="EMBL" id="KAB0803777.1"/>
    </source>
</evidence>
<keyword evidence="4" id="KW-0540">Nuclease</keyword>